<dbReference type="InterPro" id="IPR020992">
    <property type="entry name" value="Tail_Prtase_C"/>
</dbReference>
<dbReference type="KEGG" id="ptan:CRYO30217_02199"/>
<dbReference type="CDD" id="cd07560">
    <property type="entry name" value="Peptidase_S41_CPP"/>
    <property type="match status" value="1"/>
</dbReference>
<protein>
    <recommendedName>
        <fullName evidence="4">Tail specific protease domain-containing protein</fullName>
    </recommendedName>
</protein>
<dbReference type="Proteomes" id="UP000683507">
    <property type="component" value="Chromosome"/>
</dbReference>
<evidence type="ECO:0000313" key="6">
    <source>
        <dbReference type="Proteomes" id="UP000683507"/>
    </source>
</evidence>
<dbReference type="GO" id="GO:0006508">
    <property type="term" value="P:proteolysis"/>
    <property type="evidence" value="ECO:0007669"/>
    <property type="project" value="UniProtKB-KW"/>
</dbReference>
<dbReference type="EMBL" id="OU015584">
    <property type="protein sequence ID" value="CAG5083451.1"/>
    <property type="molecule type" value="Genomic_DNA"/>
</dbReference>
<dbReference type="GO" id="GO:0004175">
    <property type="term" value="F:endopeptidase activity"/>
    <property type="evidence" value="ECO:0007669"/>
    <property type="project" value="TreeGrafter"/>
</dbReference>
<dbReference type="PANTHER" id="PTHR32060:SF22">
    <property type="entry name" value="CARBOXYL-TERMINAL-PROCESSING PEPTIDASE 3, CHLOROPLASTIC"/>
    <property type="match status" value="1"/>
</dbReference>
<evidence type="ECO:0000313" key="5">
    <source>
        <dbReference type="EMBL" id="CAG5083451.1"/>
    </source>
</evidence>
<dbReference type="InterPro" id="IPR040573">
    <property type="entry name" value="TSP_N"/>
</dbReference>
<dbReference type="Pfam" id="PF17804">
    <property type="entry name" value="TSP_NTD"/>
    <property type="match status" value="1"/>
</dbReference>
<dbReference type="Gene3D" id="3.90.226.10">
    <property type="entry name" value="2-enoyl-CoA Hydratase, Chain A, domain 1"/>
    <property type="match status" value="1"/>
</dbReference>
<keyword evidence="1" id="KW-0645">Protease</keyword>
<dbReference type="GO" id="GO:0007165">
    <property type="term" value="P:signal transduction"/>
    <property type="evidence" value="ECO:0007669"/>
    <property type="project" value="TreeGrafter"/>
</dbReference>
<evidence type="ECO:0000256" key="1">
    <source>
        <dbReference type="ARBA" id="ARBA00022670"/>
    </source>
</evidence>
<reference evidence="5" key="1">
    <citation type="submission" date="2021-04" db="EMBL/GenBank/DDBJ databases">
        <authorList>
            <person name="Rodrigo-Torres L."/>
            <person name="Arahal R. D."/>
            <person name="Lucena T."/>
        </authorList>
    </citation>
    <scope>NUCLEOTIDE SEQUENCE</scope>
    <source>
        <strain evidence="5">AS29M-1</strain>
    </source>
</reference>
<dbReference type="InterPro" id="IPR005151">
    <property type="entry name" value="Tail-specific_protease"/>
</dbReference>
<dbReference type="PANTHER" id="PTHR32060">
    <property type="entry name" value="TAIL-SPECIFIC PROTEASE"/>
    <property type="match status" value="1"/>
</dbReference>
<name>A0A916JP45_9FLAO</name>
<feature type="domain" description="Tail specific protease" evidence="4">
    <location>
        <begin position="324"/>
        <end position="534"/>
    </location>
</feature>
<accession>A0A916JP45</accession>
<proteinExistence type="predicted"/>
<dbReference type="GO" id="GO:0030288">
    <property type="term" value="C:outer membrane-bounded periplasmic space"/>
    <property type="evidence" value="ECO:0007669"/>
    <property type="project" value="TreeGrafter"/>
</dbReference>
<evidence type="ECO:0000259" key="4">
    <source>
        <dbReference type="SMART" id="SM00245"/>
    </source>
</evidence>
<evidence type="ECO:0000256" key="2">
    <source>
        <dbReference type="ARBA" id="ARBA00022801"/>
    </source>
</evidence>
<dbReference type="GO" id="GO:0008236">
    <property type="term" value="F:serine-type peptidase activity"/>
    <property type="evidence" value="ECO:0007669"/>
    <property type="project" value="UniProtKB-KW"/>
</dbReference>
<dbReference type="Pfam" id="PF11818">
    <property type="entry name" value="DUF3340"/>
    <property type="match status" value="1"/>
</dbReference>
<dbReference type="InterPro" id="IPR004447">
    <property type="entry name" value="Peptidase_S41A"/>
</dbReference>
<keyword evidence="6" id="KW-1185">Reference proteome</keyword>
<evidence type="ECO:0000256" key="3">
    <source>
        <dbReference type="ARBA" id="ARBA00022825"/>
    </source>
</evidence>
<gene>
    <name evidence="5" type="ORF">CRYO30217_02199</name>
</gene>
<keyword evidence="3" id="KW-0720">Serine protease</keyword>
<dbReference type="SMART" id="SM00245">
    <property type="entry name" value="TSPc"/>
    <property type="match status" value="1"/>
</dbReference>
<dbReference type="AlphaFoldDB" id="A0A916JP45"/>
<keyword evidence="2" id="KW-0378">Hydrolase</keyword>
<sequence length="691" mass="77859">MLFLTPALSLIGQEIKSSSSQEFSSRLDNLIYTLNRWHVSPIENGDTLSNRVYQLFIREFDPYLLFLTEESSDILKNYQYDLDDQIEKGDYIFIDTCASIALNGIKRIQEEWFDDIDVDFVLSYADTAKFNRSREDRIAGDLVGLENRFKKWITYQILVSTYSNFPDLNLADNDSVSNALSYSISQEKSFLTCMFEDLGFPDKTTIKAGLEDLFLNAVAQAFDPHSNFYSKDQKNDLETMLSPSEDSFGITLYDENNSIKVNSIHQRSDAWRSNLINVDDVIKQAKDQNGEALIDNCTSAYELEELLSSTSVSSVTLSVIKPSGKEITVELIKETLSSEENSLVAYVLKGKTSIGYISLPSFYTSWESDQVDGCANDVAKEILKLREDSISGLILDLRNNGGGSVVEALDLAGIFIDIGPLGIMKSATGKPKLMKDFNRGAAYTDPLIILINGASASASEIVAGALKYHQRAVIVGSDSYGKATSQVVIPTDSTLWFDYMQSTDDFVKVTTSNIYQPDLSSHQLYGVQPDIKIPSPWESFYTKEADEFFPLVPDKISKNVYFTPSLTLPIEQLQEKSNNRIKNDALFTRIKTIDDSLYSEMNDPFSVAINLNTIYSRNLNKDSNYDKLLDDLELSHAEFSFEISTFYESISNMDKTFNKNATRLKYEMEKDPVLNETFLILTDLIELKTTK</sequence>
<organism evidence="5 6">
    <name type="scientific">Parvicella tangerina</name>
    <dbReference type="NCBI Taxonomy" id="2829795"/>
    <lineage>
        <taxon>Bacteria</taxon>
        <taxon>Pseudomonadati</taxon>
        <taxon>Bacteroidota</taxon>
        <taxon>Flavobacteriia</taxon>
        <taxon>Flavobacteriales</taxon>
        <taxon>Parvicellaceae</taxon>
        <taxon>Parvicella</taxon>
    </lineage>
</organism>
<dbReference type="SUPFAM" id="SSF52096">
    <property type="entry name" value="ClpP/crotonase"/>
    <property type="match status" value="1"/>
</dbReference>
<dbReference type="InterPro" id="IPR029045">
    <property type="entry name" value="ClpP/crotonase-like_dom_sf"/>
</dbReference>
<dbReference type="Pfam" id="PF03572">
    <property type="entry name" value="Peptidase_S41"/>
    <property type="match status" value="1"/>
</dbReference>